<name>L5MDH5_MYODS</name>
<feature type="compositionally biased region" description="Pro residues" evidence="1">
    <location>
        <begin position="15"/>
        <end position="24"/>
    </location>
</feature>
<accession>L5MDH5</accession>
<dbReference type="PANTHER" id="PTHR37869">
    <property type="entry name" value="TRANSMEMBRANE PROTEIN 89"/>
    <property type="match status" value="1"/>
</dbReference>
<gene>
    <name evidence="2" type="ORF">MDA_GLEAN10013673</name>
</gene>
<keyword evidence="3" id="KW-1185">Reference proteome</keyword>
<dbReference type="Proteomes" id="UP000010556">
    <property type="component" value="Unassembled WGS sequence"/>
</dbReference>
<organism evidence="2 3">
    <name type="scientific">Myotis davidii</name>
    <name type="common">David's myotis</name>
    <dbReference type="NCBI Taxonomy" id="225400"/>
    <lineage>
        <taxon>Eukaryota</taxon>
        <taxon>Metazoa</taxon>
        <taxon>Chordata</taxon>
        <taxon>Craniata</taxon>
        <taxon>Vertebrata</taxon>
        <taxon>Euteleostomi</taxon>
        <taxon>Mammalia</taxon>
        <taxon>Eutheria</taxon>
        <taxon>Laurasiatheria</taxon>
        <taxon>Chiroptera</taxon>
        <taxon>Yangochiroptera</taxon>
        <taxon>Vespertilionidae</taxon>
        <taxon>Myotis</taxon>
    </lineage>
</organism>
<dbReference type="AlphaFoldDB" id="L5MDH5"/>
<dbReference type="PANTHER" id="PTHR37869:SF1">
    <property type="entry name" value="TRANSMEMBRANE PROTEIN 89"/>
    <property type="match status" value="1"/>
</dbReference>
<dbReference type="InterPro" id="IPR028069">
    <property type="entry name" value="TMEM89"/>
</dbReference>
<feature type="compositionally biased region" description="Low complexity" evidence="1">
    <location>
        <begin position="33"/>
        <end position="46"/>
    </location>
</feature>
<reference evidence="3" key="1">
    <citation type="journal article" date="2013" name="Science">
        <title>Comparative analysis of bat genomes provides insight into the evolution of flight and immunity.</title>
        <authorList>
            <person name="Zhang G."/>
            <person name="Cowled C."/>
            <person name="Shi Z."/>
            <person name="Huang Z."/>
            <person name="Bishop-Lilly K.A."/>
            <person name="Fang X."/>
            <person name="Wynne J.W."/>
            <person name="Xiong Z."/>
            <person name="Baker M.L."/>
            <person name="Zhao W."/>
            <person name="Tachedjian M."/>
            <person name="Zhu Y."/>
            <person name="Zhou P."/>
            <person name="Jiang X."/>
            <person name="Ng J."/>
            <person name="Yang L."/>
            <person name="Wu L."/>
            <person name="Xiao J."/>
            <person name="Feng Y."/>
            <person name="Chen Y."/>
            <person name="Sun X."/>
            <person name="Zhang Y."/>
            <person name="Marsh G.A."/>
            <person name="Crameri G."/>
            <person name="Broder C.C."/>
            <person name="Frey K.G."/>
            <person name="Wang L.F."/>
            <person name="Wang J."/>
        </authorList>
    </citation>
    <scope>NUCLEOTIDE SEQUENCE [LARGE SCALE GENOMIC DNA]</scope>
</reference>
<evidence type="ECO:0000313" key="2">
    <source>
        <dbReference type="EMBL" id="ELK35788.1"/>
    </source>
</evidence>
<sequence length="104" mass="11326">MATPAHRPSVTQLPPHQPIAPTPGGPLIEPSALTLPLGPTQLPQVPAHAPGLRLRKRRTHISERAQLHKSLHMVNNLMAQIQGHLEHLAKQQPRQIKSTPTPCG</sequence>
<proteinExistence type="predicted"/>
<evidence type="ECO:0000313" key="3">
    <source>
        <dbReference type="Proteomes" id="UP000010556"/>
    </source>
</evidence>
<evidence type="ECO:0000256" key="1">
    <source>
        <dbReference type="SAM" id="MobiDB-lite"/>
    </source>
</evidence>
<dbReference type="EMBL" id="KB102164">
    <property type="protein sequence ID" value="ELK35788.1"/>
    <property type="molecule type" value="Genomic_DNA"/>
</dbReference>
<dbReference type="Pfam" id="PF15098">
    <property type="entry name" value="TMEM89"/>
    <property type="match status" value="1"/>
</dbReference>
<protein>
    <submittedName>
        <fullName evidence="2">Uncharacterized protein</fullName>
    </submittedName>
</protein>
<feature type="region of interest" description="Disordered" evidence="1">
    <location>
        <begin position="1"/>
        <end position="48"/>
    </location>
</feature>